<gene>
    <name evidence="1" type="ORF">Edafosvirus27_3</name>
</gene>
<name>A0A3G4ZWI1_9VIRU</name>
<proteinExistence type="predicted"/>
<organism evidence="1">
    <name type="scientific">Edafosvirus sp</name>
    <dbReference type="NCBI Taxonomy" id="2487765"/>
    <lineage>
        <taxon>Viruses</taxon>
        <taxon>Varidnaviria</taxon>
        <taxon>Bamfordvirae</taxon>
        <taxon>Nucleocytoviricota</taxon>
        <taxon>Megaviricetes</taxon>
        <taxon>Imitervirales</taxon>
        <taxon>Mimiviridae</taxon>
        <taxon>Klosneuvirinae</taxon>
    </lineage>
</organism>
<evidence type="ECO:0000313" key="1">
    <source>
        <dbReference type="EMBL" id="AYV78714.1"/>
    </source>
</evidence>
<protein>
    <submittedName>
        <fullName evidence="1">Uncharacterized protein</fullName>
    </submittedName>
</protein>
<sequence>MSTEPPTDPMKTFTQFMNFFKNHPIMPSIITDMANQQLRTNILNNFGMLDFTGGVGDEEEKKDDDDDDDEKNIVDDETVLAFTDSILEGIFVEYRSRIGESDIEKTYAYFDMSNMFRKTEPCVNAFLNNFSRIYYHENEAKMTDKDMIEKAIQQISDSAKAQHYTPYKNDREKHKLIKQYKKIAPEIINVYKFEKKLAILHNDVKKLYTVLDNEDVKNLLKFVTQHLANYVSTIIKKKTVTGYLKLVFCTFPTIFAKKLDTFYAGSKETQTIDNFLKCWIIDEFKFGPF</sequence>
<dbReference type="EMBL" id="MK072092">
    <property type="protein sequence ID" value="AYV78714.1"/>
    <property type="molecule type" value="Genomic_DNA"/>
</dbReference>
<reference evidence="1" key="1">
    <citation type="submission" date="2018-10" db="EMBL/GenBank/DDBJ databases">
        <title>Hidden diversity of soil giant viruses.</title>
        <authorList>
            <person name="Schulz F."/>
            <person name="Alteio L."/>
            <person name="Goudeau D."/>
            <person name="Ryan E.M."/>
            <person name="Malmstrom R.R."/>
            <person name="Blanchard J."/>
            <person name="Woyke T."/>
        </authorList>
    </citation>
    <scope>NUCLEOTIDE SEQUENCE</scope>
    <source>
        <strain evidence="1">EDV1</strain>
    </source>
</reference>
<accession>A0A3G4ZWI1</accession>